<accession>A0A2U8E544</accession>
<dbReference type="GO" id="GO:0032259">
    <property type="term" value="P:methylation"/>
    <property type="evidence" value="ECO:0007669"/>
    <property type="project" value="UniProtKB-KW"/>
</dbReference>
<dbReference type="InterPro" id="IPR029063">
    <property type="entry name" value="SAM-dependent_MTases_sf"/>
</dbReference>
<dbReference type="Pfam" id="PF13679">
    <property type="entry name" value="Methyltransf_32"/>
    <property type="match status" value="1"/>
</dbReference>
<keyword evidence="3" id="KW-1185">Reference proteome</keyword>
<dbReference type="GO" id="GO:0008168">
    <property type="term" value="F:methyltransferase activity"/>
    <property type="evidence" value="ECO:0007669"/>
    <property type="project" value="UniProtKB-KW"/>
</dbReference>
<dbReference type="CDD" id="cd02440">
    <property type="entry name" value="AdoMet_MTases"/>
    <property type="match status" value="1"/>
</dbReference>
<dbReference type="InterPro" id="IPR025714">
    <property type="entry name" value="Methyltranfer_dom"/>
</dbReference>
<gene>
    <name evidence="2" type="ORF">CKA38_12605</name>
</gene>
<dbReference type="PANTHER" id="PTHR13369:SF3">
    <property type="entry name" value="METHYLTRANSFERASE DOMAIN-CONTAINING PROTEIN"/>
    <property type="match status" value="1"/>
</dbReference>
<dbReference type="OrthoDB" id="5502211at2"/>
<evidence type="ECO:0000313" key="2">
    <source>
        <dbReference type="EMBL" id="AWI09977.1"/>
    </source>
</evidence>
<keyword evidence="2" id="KW-0489">Methyltransferase</keyword>
<dbReference type="RefSeq" id="WP_108825792.1">
    <property type="nucleotide sequence ID" value="NZ_CP023004.1"/>
</dbReference>
<dbReference type="KEGG" id="elut:CKA38_12605"/>
<feature type="domain" description="Methyltransferase" evidence="1">
    <location>
        <begin position="167"/>
        <end position="327"/>
    </location>
</feature>
<sequence>MSQPAAREQFFDLLRASISEGALSKLTLGKYRGADASLRNVFVRPVSLKSGPHLSFVYRHATRDITKNHQPDEALALLEKLIGAEFLDAHLFTAAQSAQLSHDSNGVARLRVKKTDAAPNAPASAIGGIPAAHDRARRQAIPLDAPWLHALGITNKYGKPREGMSAKLRQINKFAELLSHLATEAGLIEAPAIIPGLDEKTHRDAASALRIADMGCGKGYLTFATAALLGPRARIQGIEARPELVSFCNRIARETGFSNLKFVQGTIADAQLDAKEELAHDAPQNTLDILIALHACDTATDDAIARGIQSGARLIVVSPCCQKELRPQLTAPPVLAEALRHGIFQERQAEFVTDALRAQLLEHAGYRAKVFEFISTEHTAKNLMIAAIKTRPAGDEATLRKLRDLARFYGIRKQALASHLGIDLNF</sequence>
<dbReference type="AlphaFoldDB" id="A0A2U8E544"/>
<name>A0A2U8E544_9BACT</name>
<protein>
    <submittedName>
        <fullName evidence="2">Methyltransferase</fullName>
    </submittedName>
</protein>
<keyword evidence="2" id="KW-0808">Transferase</keyword>
<evidence type="ECO:0000313" key="3">
    <source>
        <dbReference type="Proteomes" id="UP000244896"/>
    </source>
</evidence>
<dbReference type="Gene3D" id="3.40.50.150">
    <property type="entry name" value="Vaccinia Virus protein VP39"/>
    <property type="match status" value="1"/>
</dbReference>
<dbReference type="PANTHER" id="PTHR13369">
    <property type="match status" value="1"/>
</dbReference>
<dbReference type="SUPFAM" id="SSF53335">
    <property type="entry name" value="S-adenosyl-L-methionine-dependent methyltransferases"/>
    <property type="match status" value="1"/>
</dbReference>
<proteinExistence type="predicted"/>
<evidence type="ECO:0000259" key="1">
    <source>
        <dbReference type="Pfam" id="PF13679"/>
    </source>
</evidence>
<reference evidence="2 3" key="1">
    <citation type="journal article" date="2018" name="Syst. Appl. Microbiol.">
        <title>Ereboglobus luteus gen. nov. sp. nov. from cockroach guts, and new insights into the oxygen relationship of the genera Opitutus and Didymococcus (Verrucomicrobia: Opitutaceae).</title>
        <authorList>
            <person name="Tegtmeier D."/>
            <person name="Belitz A."/>
            <person name="Radek R."/>
            <person name="Heimerl T."/>
            <person name="Brune A."/>
        </authorList>
    </citation>
    <scope>NUCLEOTIDE SEQUENCE [LARGE SCALE GENOMIC DNA]</scope>
    <source>
        <strain evidence="2 3">Ho45</strain>
    </source>
</reference>
<dbReference type="GO" id="GO:0005737">
    <property type="term" value="C:cytoplasm"/>
    <property type="evidence" value="ECO:0007669"/>
    <property type="project" value="TreeGrafter"/>
</dbReference>
<dbReference type="EMBL" id="CP023004">
    <property type="protein sequence ID" value="AWI09977.1"/>
    <property type="molecule type" value="Genomic_DNA"/>
</dbReference>
<dbReference type="Proteomes" id="UP000244896">
    <property type="component" value="Chromosome"/>
</dbReference>
<organism evidence="2 3">
    <name type="scientific">Ereboglobus luteus</name>
    <dbReference type="NCBI Taxonomy" id="1796921"/>
    <lineage>
        <taxon>Bacteria</taxon>
        <taxon>Pseudomonadati</taxon>
        <taxon>Verrucomicrobiota</taxon>
        <taxon>Opitutia</taxon>
        <taxon>Opitutales</taxon>
        <taxon>Opitutaceae</taxon>
        <taxon>Ereboglobus</taxon>
    </lineage>
</organism>